<evidence type="ECO:0000256" key="7">
    <source>
        <dbReference type="ARBA" id="ARBA00023136"/>
    </source>
</evidence>
<feature type="domain" description="Bacterial surface antigen (D15)" evidence="11">
    <location>
        <begin position="326"/>
        <end position="620"/>
    </location>
</feature>
<dbReference type="PROSITE" id="PS51257">
    <property type="entry name" value="PROKAR_LIPOPROTEIN"/>
    <property type="match status" value="1"/>
</dbReference>
<keyword evidence="15" id="KW-1185">Reference proteome</keyword>
<evidence type="ECO:0000256" key="6">
    <source>
        <dbReference type="ARBA" id="ARBA00022729"/>
    </source>
</evidence>
<evidence type="ECO:0000256" key="1">
    <source>
        <dbReference type="ARBA" id="ARBA00004442"/>
    </source>
</evidence>
<dbReference type="PATRIC" id="fig|1121939.11.peg.652"/>
<dbReference type="STRING" id="1121939.L861_03475"/>
<feature type="domain" description="POTRA" evidence="12">
    <location>
        <begin position="187"/>
        <end position="239"/>
    </location>
</feature>
<organism evidence="14 15">
    <name type="scientific">Litchfieldella anticariensis (strain DSM 16096 / CECT 5854 / CIP 108499 / LMG 22089 / FP35)</name>
    <name type="common">Halomonas anticariensis</name>
    <dbReference type="NCBI Taxonomy" id="1121939"/>
    <lineage>
        <taxon>Bacteria</taxon>
        <taxon>Pseudomonadati</taxon>
        <taxon>Pseudomonadota</taxon>
        <taxon>Gammaproteobacteria</taxon>
        <taxon>Oceanospirillales</taxon>
        <taxon>Halomonadaceae</taxon>
        <taxon>Litchfieldella</taxon>
    </lineage>
</organism>
<reference evidence="14 15" key="1">
    <citation type="journal article" date="2013" name="Genome Announc.">
        <title>Draft genome sequence of the moderately halophilic gammaproteobacterium Halomonas anticariensis FP35.</title>
        <authorList>
            <person name="Tahrioui A."/>
            <person name="Quesada E."/>
            <person name="Llamas I."/>
        </authorList>
    </citation>
    <scope>NUCLEOTIDE SEQUENCE [LARGE SCALE GENOMIC DNA]</scope>
    <source>
        <strain evidence="15">DSM 16096 / CECT 5854 / LMG 22089 / FP35</strain>
    </source>
</reference>
<dbReference type="Pfam" id="PF07244">
    <property type="entry name" value="POTRA"/>
    <property type="match status" value="1"/>
</dbReference>
<dbReference type="PANTHER" id="PTHR12815">
    <property type="entry name" value="SORTING AND ASSEMBLY MACHINERY SAMM50 PROTEIN FAMILY MEMBER"/>
    <property type="match status" value="1"/>
</dbReference>
<dbReference type="Proteomes" id="UP000014463">
    <property type="component" value="Unassembled WGS sequence"/>
</dbReference>
<keyword evidence="6" id="KW-0732">Signal</keyword>
<evidence type="ECO:0000259" key="12">
    <source>
        <dbReference type="Pfam" id="PF07244"/>
    </source>
</evidence>
<evidence type="ECO:0000256" key="2">
    <source>
        <dbReference type="ARBA" id="ARBA00010248"/>
    </source>
</evidence>
<dbReference type="Pfam" id="PF01103">
    <property type="entry name" value="Omp85"/>
    <property type="match status" value="1"/>
</dbReference>
<dbReference type="eggNOG" id="COG0729">
    <property type="taxonomic scope" value="Bacteria"/>
</dbReference>
<evidence type="ECO:0000256" key="4">
    <source>
        <dbReference type="ARBA" id="ARBA00022452"/>
    </source>
</evidence>
<dbReference type="OrthoDB" id="9803054at2"/>
<evidence type="ECO:0000313" key="15">
    <source>
        <dbReference type="Proteomes" id="UP000014463"/>
    </source>
</evidence>
<dbReference type="RefSeq" id="WP_016415131.1">
    <property type="nucleotide sequence ID" value="NZ_AUAB01000001.1"/>
</dbReference>
<evidence type="ECO:0000256" key="5">
    <source>
        <dbReference type="ARBA" id="ARBA00022692"/>
    </source>
</evidence>
<dbReference type="Gene3D" id="2.40.160.50">
    <property type="entry name" value="membrane protein fhac: a member of the omp85/tpsb transporter family"/>
    <property type="match status" value="1"/>
</dbReference>
<dbReference type="GO" id="GO:0009306">
    <property type="term" value="P:protein secretion"/>
    <property type="evidence" value="ECO:0007669"/>
    <property type="project" value="TreeGrafter"/>
</dbReference>
<comment type="similarity">
    <text evidence="2">Belongs to the TamA family.</text>
</comment>
<dbReference type="PANTHER" id="PTHR12815:SF47">
    <property type="entry name" value="TRANSLOCATION AND ASSEMBLY MODULE SUBUNIT TAMA"/>
    <property type="match status" value="1"/>
</dbReference>
<evidence type="ECO:0000256" key="9">
    <source>
        <dbReference type="ARBA" id="ARBA00033063"/>
    </source>
</evidence>
<evidence type="ECO:0000259" key="13">
    <source>
        <dbReference type="Pfam" id="PF17243"/>
    </source>
</evidence>
<comment type="caution">
    <text evidence="14">The sequence shown here is derived from an EMBL/GenBank/DDBJ whole genome shotgun (WGS) entry which is preliminary data.</text>
</comment>
<keyword evidence="5" id="KW-0812">Transmembrane</keyword>
<protein>
    <recommendedName>
        <fullName evidence="3">Translocation and assembly module subunit TamA</fullName>
    </recommendedName>
    <alternativeName>
        <fullName evidence="9">Autotransporter assembly factor TamA</fullName>
    </alternativeName>
</protein>
<dbReference type="InterPro" id="IPR010827">
    <property type="entry name" value="BamA/TamA_POTRA"/>
</dbReference>
<evidence type="ECO:0000259" key="11">
    <source>
        <dbReference type="Pfam" id="PF01103"/>
    </source>
</evidence>
<dbReference type="GO" id="GO:0097347">
    <property type="term" value="C:TAM protein secretion complex"/>
    <property type="evidence" value="ECO:0007669"/>
    <property type="project" value="TreeGrafter"/>
</dbReference>
<comment type="subunit">
    <text evidence="10">Interacts with TamB to form the translocation and assembly module (TAM).</text>
</comment>
<dbReference type="InterPro" id="IPR035243">
    <property type="entry name" value="TamA_POTRA_Dom_1"/>
</dbReference>
<accession>S2KRA2</accession>
<dbReference type="Pfam" id="PF17243">
    <property type="entry name" value="POTRA_TamA_1"/>
    <property type="match status" value="1"/>
</dbReference>
<dbReference type="InterPro" id="IPR000184">
    <property type="entry name" value="Bac_surfAg_D15"/>
</dbReference>
<name>S2KRA2_LITA3</name>
<comment type="subcellular location">
    <subcellularLocation>
        <location evidence="1">Cell outer membrane</location>
    </subcellularLocation>
</comment>
<sequence>MGHRILAPLGVAALSSCLTLPTLALEARVEGLTGAPEDNVSNYLEGLDATQYSRSRLEGEVRRRTGEALRVYGYYEPDIVLEFVGEKPDSVNVTIDPGPRVKISALDIQVRGEAENDSAFRDVLDAFPLAEGDPLRHAPYDRLRNQLSSLSLERGYFDSIFLERRMEVRPWKQSARLYLILDSGDRYRFGEIDYHGSQIDEARLRQMLPFSPGEPYLAAQLAEYNQRLSQSEWFSSIAIRPRLREEETLALSSSPSHWWEQVERQGSVPSPSVQPTGPVIDATALNSALSLRGRRSLDVPLDVNLVPADRHQFETGIGYATDVGPRLRFSWHRPWLNSAGHSLNHDLFLAAPDQRLTGEYIMPLEDPLRDSYRLQYGFRQRDNEDTQSMEASVELARRWQFDNDWVQSLYLRSTFEDFTQADESAQVFLLYPGISWSRIRTRNPRFPTWGDRQRLAFEYSNRAWGSDANFFRTTLDSQWIRMLGSNTRFVGRIGLGAISTEDFDKIPPSLRFFAGGDRSVRGYSYESLAPRDEEGDLLGGQQLFTTSLEVQRRVTGDWWGAAFVDVGDAFNDWWPSELNTGAGLGVRWISPVGPIRFDIAHPFDDEEKSWRIHFAIGPEF</sequence>
<dbReference type="EMBL" id="ASTJ01000011">
    <property type="protein sequence ID" value="EPC04395.1"/>
    <property type="molecule type" value="Genomic_DNA"/>
</dbReference>
<feature type="domain" description="TamA POTRA" evidence="13">
    <location>
        <begin position="28"/>
        <end position="97"/>
    </location>
</feature>
<keyword evidence="7" id="KW-0472">Membrane</keyword>
<dbReference type="InterPro" id="IPR039910">
    <property type="entry name" value="D15-like"/>
</dbReference>
<keyword evidence="8" id="KW-0998">Cell outer membrane</keyword>
<dbReference type="AlphaFoldDB" id="S2KRA2"/>
<gene>
    <name evidence="14" type="ORF">L861_03475</name>
</gene>
<dbReference type="GO" id="GO:0009279">
    <property type="term" value="C:cell outer membrane"/>
    <property type="evidence" value="ECO:0007669"/>
    <property type="project" value="UniProtKB-SubCell"/>
</dbReference>
<proteinExistence type="inferred from homology"/>
<dbReference type="Gene3D" id="3.10.20.310">
    <property type="entry name" value="membrane protein fhac"/>
    <property type="match status" value="3"/>
</dbReference>
<evidence type="ECO:0000256" key="10">
    <source>
        <dbReference type="ARBA" id="ARBA00093548"/>
    </source>
</evidence>
<evidence type="ECO:0000313" key="14">
    <source>
        <dbReference type="EMBL" id="EPC04395.1"/>
    </source>
</evidence>
<evidence type="ECO:0000256" key="8">
    <source>
        <dbReference type="ARBA" id="ARBA00023237"/>
    </source>
</evidence>
<evidence type="ECO:0000256" key="3">
    <source>
        <dbReference type="ARBA" id="ARBA00015419"/>
    </source>
</evidence>
<keyword evidence="4" id="KW-1134">Transmembrane beta strand</keyword>